<dbReference type="InterPro" id="IPR036409">
    <property type="entry name" value="Aldolase_II/adducin_N_sf"/>
</dbReference>
<dbReference type="RefSeq" id="WP_205212360.1">
    <property type="nucleotide sequence ID" value="NZ_JAFFZO010000052.1"/>
</dbReference>
<accession>A0ABS2W7N1</accession>
<sequence length="211" mass="22991">MTDTNNLQQTWINTRDRLAVKGLLSGKNAGLSVRCPDTPKIWLGSATDTQPQLVDLNNPTSAIAKDHSAIYTRRGDIGAIAFGGGAFGSLLPHFGGTLPQLFDEQARHIGRMAGAILLDAQLDKALRGGGNALLWRQIPMCFGMTCTRLALNAELFEKCAKAYVLAAATGGRITRLPWWVRRIANGRLDKDEQRAQEAFTRGELPVETKGY</sequence>
<gene>
    <name evidence="1" type="ORF">JW498_09725</name>
</gene>
<dbReference type="Proteomes" id="UP000760472">
    <property type="component" value="Unassembled WGS sequence"/>
</dbReference>
<reference evidence="1 2" key="1">
    <citation type="submission" date="2021-02" db="EMBL/GenBank/DDBJ databases">
        <title>A novel species of genus Amphritea isolated from a fishpond in China.</title>
        <authorList>
            <person name="Lu H."/>
        </authorList>
    </citation>
    <scope>NUCLEOTIDE SEQUENCE [LARGE SCALE GENOMIC DNA]</scope>
    <source>
        <strain evidence="1 2">RP18W</strain>
    </source>
</reference>
<evidence type="ECO:0008006" key="3">
    <source>
        <dbReference type="Google" id="ProtNLM"/>
    </source>
</evidence>
<protein>
    <recommendedName>
        <fullName evidence="3">Lysozyme</fullName>
    </recommendedName>
</protein>
<name>A0ABS2W7N1_9GAMM</name>
<dbReference type="EMBL" id="JAFFZP010000012">
    <property type="protein sequence ID" value="MBN0987641.1"/>
    <property type="molecule type" value="Genomic_DNA"/>
</dbReference>
<evidence type="ECO:0000313" key="1">
    <source>
        <dbReference type="EMBL" id="MBN0987641.1"/>
    </source>
</evidence>
<dbReference type="Gene3D" id="3.40.225.10">
    <property type="entry name" value="Class II aldolase/adducin N-terminal domain"/>
    <property type="match status" value="1"/>
</dbReference>
<evidence type="ECO:0000313" key="2">
    <source>
        <dbReference type="Proteomes" id="UP000760472"/>
    </source>
</evidence>
<proteinExistence type="predicted"/>
<dbReference type="SUPFAM" id="SSF53639">
    <property type="entry name" value="AraD/HMP-PK domain-like"/>
    <property type="match status" value="1"/>
</dbReference>
<keyword evidence="2" id="KW-1185">Reference proteome</keyword>
<comment type="caution">
    <text evidence="1">The sequence shown here is derived from an EMBL/GenBank/DDBJ whole genome shotgun (WGS) entry which is preliminary data.</text>
</comment>
<organism evidence="1 2">
    <name type="scientific">Amphritea pacifica</name>
    <dbReference type="NCBI Taxonomy" id="2811233"/>
    <lineage>
        <taxon>Bacteria</taxon>
        <taxon>Pseudomonadati</taxon>
        <taxon>Pseudomonadota</taxon>
        <taxon>Gammaproteobacteria</taxon>
        <taxon>Oceanospirillales</taxon>
        <taxon>Oceanospirillaceae</taxon>
        <taxon>Amphritea</taxon>
    </lineage>
</organism>